<proteinExistence type="predicted"/>
<dbReference type="GO" id="GO:0016020">
    <property type="term" value="C:membrane"/>
    <property type="evidence" value="ECO:0007669"/>
    <property type="project" value="UniProtKB-SubCell"/>
</dbReference>
<dbReference type="EMBL" id="CP012342">
    <property type="protein sequence ID" value="AKV59376.1"/>
    <property type="molecule type" value="Genomic_DNA"/>
</dbReference>
<dbReference type="InterPro" id="IPR051328">
    <property type="entry name" value="T7SS_ABC-Transporter"/>
</dbReference>
<evidence type="ECO:0000256" key="1">
    <source>
        <dbReference type="ARBA" id="ARBA00004141"/>
    </source>
</evidence>
<keyword evidence="2" id="KW-0812">Transmembrane</keyword>
<dbReference type="Proteomes" id="UP000060016">
    <property type="component" value="Chromosome"/>
</dbReference>
<dbReference type="InterPro" id="IPR013525">
    <property type="entry name" value="ABC2_TM"/>
</dbReference>
<reference evidence="6 7" key="1">
    <citation type="submission" date="2015-08" db="EMBL/GenBank/DDBJ databases">
        <authorList>
            <person name="Babu N.S."/>
            <person name="Beckwith C.J."/>
            <person name="Beseler K.G."/>
            <person name="Brison A."/>
            <person name="Carone J.V."/>
            <person name="Caskin T.P."/>
            <person name="Diamond M."/>
            <person name="Durham M.E."/>
            <person name="Foxe J.M."/>
            <person name="Go M."/>
            <person name="Henderson B.A."/>
            <person name="Jones I.B."/>
            <person name="McGettigan J.A."/>
            <person name="Micheletti S.J."/>
            <person name="Nasrallah M.E."/>
            <person name="Ortiz D."/>
            <person name="Piller C.R."/>
            <person name="Privatt S.R."/>
            <person name="Schneider S.L."/>
            <person name="Sharp S."/>
            <person name="Smith T.C."/>
            <person name="Stanton J.D."/>
            <person name="Ullery H.E."/>
            <person name="Wilson R.J."/>
            <person name="Serrano M.G."/>
            <person name="Buck G."/>
            <person name="Lee V."/>
            <person name="Wang Y."/>
            <person name="Carvalho R."/>
            <person name="Voegtly L."/>
            <person name="Shi R."/>
            <person name="Duckworth R."/>
            <person name="Johnson A."/>
            <person name="Loviza R."/>
            <person name="Walstead R."/>
            <person name="Shah Z."/>
            <person name="Kiflezghi M."/>
            <person name="Wade K."/>
            <person name="Ball S.L."/>
            <person name="Bradley K.W."/>
            <person name="Asai D.J."/>
            <person name="Bowman C.A."/>
            <person name="Russell D.A."/>
            <person name="Pope W.H."/>
            <person name="Jacobs-Sera D."/>
            <person name="Hendrix R.W."/>
            <person name="Hatfull G.F."/>
        </authorList>
    </citation>
    <scope>NUCLEOTIDE SEQUENCE [LARGE SCALE GENOMIC DNA]</scope>
    <source>
        <strain evidence="6 7">PUDD_83A45</strain>
    </source>
</reference>
<dbReference type="STRING" id="156976.AK829_09780"/>
<evidence type="ECO:0000256" key="2">
    <source>
        <dbReference type="ARBA" id="ARBA00022692"/>
    </source>
</evidence>
<dbReference type="GO" id="GO:0140359">
    <property type="term" value="F:ABC-type transporter activity"/>
    <property type="evidence" value="ECO:0007669"/>
    <property type="project" value="InterPro"/>
</dbReference>
<keyword evidence="4" id="KW-0472">Membrane</keyword>
<dbReference type="Gene3D" id="1.10.287.950">
    <property type="entry name" value="Methyl-accepting chemotaxis protein"/>
    <property type="match status" value="1"/>
</dbReference>
<dbReference type="RefSeq" id="WP_052205662.1">
    <property type="nucleotide sequence ID" value="NZ_BAAAGW010000008.1"/>
</dbReference>
<dbReference type="InterPro" id="IPR017500">
    <property type="entry name" value="Phage_infect_YhgE_N"/>
</dbReference>
<evidence type="ECO:0000313" key="7">
    <source>
        <dbReference type="Proteomes" id="UP000060016"/>
    </source>
</evidence>
<protein>
    <submittedName>
        <fullName evidence="6">ABC transporter</fullName>
    </submittedName>
</protein>
<gene>
    <name evidence="6" type="ORF">AK829_09780</name>
</gene>
<feature type="domain" description="ABC-2 type transporter transmembrane" evidence="5">
    <location>
        <begin position="471"/>
        <end position="676"/>
    </location>
</feature>
<name>A0A0K1RDW7_9CORY</name>
<dbReference type="InterPro" id="IPR017501">
    <property type="entry name" value="Phage_infect_YhgE_C"/>
</dbReference>
<evidence type="ECO:0000259" key="5">
    <source>
        <dbReference type="Pfam" id="PF12698"/>
    </source>
</evidence>
<dbReference type="NCBIfam" id="TIGR03057">
    <property type="entry name" value="xxxLxxG_by_4"/>
    <property type="match status" value="3"/>
</dbReference>
<dbReference type="PANTHER" id="PTHR43077:SF5">
    <property type="entry name" value="PHAGE INFECTION PROTEIN"/>
    <property type="match status" value="1"/>
</dbReference>
<feature type="domain" description="ABC-2 type transporter transmembrane" evidence="5">
    <location>
        <begin position="23"/>
        <end position="138"/>
    </location>
</feature>
<accession>A0A0K1RDW7</accession>
<keyword evidence="7" id="KW-1185">Reference proteome</keyword>
<dbReference type="InterPro" id="IPR023908">
    <property type="entry name" value="xxxLxxG_rpt"/>
</dbReference>
<dbReference type="NCBIfam" id="TIGR03061">
    <property type="entry name" value="pip_yhgE_Nterm"/>
    <property type="match status" value="1"/>
</dbReference>
<dbReference type="NCBIfam" id="TIGR03062">
    <property type="entry name" value="pip_yhgE_Cterm"/>
    <property type="match status" value="1"/>
</dbReference>
<dbReference type="AlphaFoldDB" id="A0A0K1RDW7"/>
<sequence length="697" mass="73372">MSGLHIGTNFRKFFHGKLPPLALIAIMLLPLLFGGLFVWSYYDPLGNFHKVPVALVNSDEGEAGQQVVDELLAQSPMDFHLISAEEAREGVDNGTYYMAMEIPKDFTAAATSVRDENPHQAKINVTLNETNGFIPTMLGNVASGQVAEAVSSTVGAEVVEQLFVGFNTVGEGMDKAADGASQLDAGAKKAEDGAGQLGAGAGKLDNGMQEFNSKLQGLPPAARQLDDGMGQLYDGAQRLSTGLTSATGGSQQLSNGLNQLKQGTDRLGAGAAQIAGGVDQITGFANSLGSAQAALNDIDAGLAQVIADLDASPVPGSEIIANQARATRAQLNSGALTTVAGVDLVAQMNQLQQGAHDLANQLQDPTAQFRSGMDRAAVAAQQLADGLAQLENGSGTLMAGITRLKDGTSQLVVAANTAADASSQLAAGSNQLVVGLGSLNDGLVQLSDGTGELSVKLSDGAQQAPRWEGDRLNKAVDAASRPVVVNQVGDSVTYFGRGLSPFFLALSLWFGGLIAYMIFPPLSRRAIDSGARAYRVALNTLIPSYLIGLAQVVALWVVQVLVLKVEPVHPVWMFAVLLISSWSFITTIFALNALFGPSIGRLTTMALMSLQLVASNGLYPPEVQPEFIQWIHKLDPMTYVVDLTRIAMFGTTSTDPRLMRGIIVLVCLAVGAWVASCLALRLRRNIREKDIHPEIAV</sequence>
<dbReference type="Gene3D" id="3.40.1710.10">
    <property type="entry name" value="abc type-2 transporter like domain"/>
    <property type="match status" value="1"/>
</dbReference>
<evidence type="ECO:0000313" key="6">
    <source>
        <dbReference type="EMBL" id="AKV59376.1"/>
    </source>
</evidence>
<organism evidence="6 7">
    <name type="scientific">Corynebacterium riegelii</name>
    <dbReference type="NCBI Taxonomy" id="156976"/>
    <lineage>
        <taxon>Bacteria</taxon>
        <taxon>Bacillati</taxon>
        <taxon>Actinomycetota</taxon>
        <taxon>Actinomycetes</taxon>
        <taxon>Mycobacteriales</taxon>
        <taxon>Corynebacteriaceae</taxon>
        <taxon>Corynebacterium</taxon>
    </lineage>
</organism>
<dbReference type="PANTHER" id="PTHR43077">
    <property type="entry name" value="TRANSPORT PERMEASE YVFS-RELATED"/>
    <property type="match status" value="1"/>
</dbReference>
<keyword evidence="3" id="KW-1133">Transmembrane helix</keyword>
<evidence type="ECO:0000256" key="4">
    <source>
        <dbReference type="ARBA" id="ARBA00023136"/>
    </source>
</evidence>
<dbReference type="KEGG" id="crie:AK829_09780"/>
<evidence type="ECO:0000256" key="3">
    <source>
        <dbReference type="ARBA" id="ARBA00022989"/>
    </source>
</evidence>
<dbReference type="Pfam" id="PF12698">
    <property type="entry name" value="ABC2_membrane_3"/>
    <property type="match status" value="2"/>
</dbReference>
<comment type="subcellular location">
    <subcellularLocation>
        <location evidence="1">Membrane</location>
        <topology evidence="1">Multi-pass membrane protein</topology>
    </subcellularLocation>
</comment>
<dbReference type="PATRIC" id="fig|156976.3.peg.1967"/>